<protein>
    <submittedName>
        <fullName evidence="4">tRNA adenosine(34) deaminase TadA</fullName>
        <ecNumber evidence="4">3.5.4.33</ecNumber>
    </submittedName>
</protein>
<keyword evidence="2" id="KW-0862">Zinc</keyword>
<evidence type="ECO:0000256" key="1">
    <source>
        <dbReference type="ARBA" id="ARBA00022723"/>
    </source>
</evidence>
<sequence length="108" mass="11979">NQPITTHDPTAHAEVVALRDAARRSANYRLIGATLYVTLEPCLMCAGAMLHARVQRLVYGAIDPKGGAVQSLYQLLNDTRLNHRIMITECVLGEEAGAMLRAFFRSRR</sequence>
<dbReference type="InterPro" id="IPR016192">
    <property type="entry name" value="APOBEC/CMP_deaminase_Zn-bd"/>
</dbReference>
<keyword evidence="4" id="KW-0378">Hydrolase</keyword>
<proteinExistence type="predicted"/>
<feature type="non-terminal residue" evidence="4">
    <location>
        <position position="1"/>
    </location>
</feature>
<evidence type="ECO:0000259" key="3">
    <source>
        <dbReference type="PROSITE" id="PS51747"/>
    </source>
</evidence>
<keyword evidence="1" id="KW-0479">Metal-binding</keyword>
<dbReference type="GO" id="GO:0052717">
    <property type="term" value="F:tRNA-specific adenosine-34 deaminase activity"/>
    <property type="evidence" value="ECO:0007669"/>
    <property type="project" value="UniProtKB-EC"/>
</dbReference>
<dbReference type="SUPFAM" id="SSF53927">
    <property type="entry name" value="Cytidine deaminase-like"/>
    <property type="match status" value="1"/>
</dbReference>
<dbReference type="PANTHER" id="PTHR11079">
    <property type="entry name" value="CYTOSINE DEAMINASE FAMILY MEMBER"/>
    <property type="match status" value="1"/>
</dbReference>
<dbReference type="InterPro" id="IPR058535">
    <property type="entry name" value="MafB19-deam"/>
</dbReference>
<dbReference type="EMBL" id="JBBPCO010000024">
    <property type="protein sequence ID" value="MEK8090938.1"/>
    <property type="molecule type" value="Genomic_DNA"/>
</dbReference>
<keyword evidence="5" id="KW-1185">Reference proteome</keyword>
<dbReference type="PROSITE" id="PS00903">
    <property type="entry name" value="CYT_DCMP_DEAMINASES_1"/>
    <property type="match status" value="1"/>
</dbReference>
<dbReference type="PROSITE" id="PS51747">
    <property type="entry name" value="CYT_DCMP_DEAMINASES_2"/>
    <property type="match status" value="1"/>
</dbReference>
<dbReference type="RefSeq" id="WP_341371994.1">
    <property type="nucleotide sequence ID" value="NZ_JBBPCO010000024.1"/>
</dbReference>
<reference evidence="4 5" key="1">
    <citation type="submission" date="2024-04" db="EMBL/GenBank/DDBJ databases">
        <authorList>
            <person name="Abashina T."/>
            <person name="Shaikin A."/>
        </authorList>
    </citation>
    <scope>NUCLEOTIDE SEQUENCE [LARGE SCALE GENOMIC DNA]</scope>
    <source>
        <strain evidence="4 5">AAFK</strain>
    </source>
</reference>
<comment type="caution">
    <text evidence="4">The sequence shown here is derived from an EMBL/GenBank/DDBJ whole genome shotgun (WGS) entry which is preliminary data.</text>
</comment>
<name>A0ABU9DBP5_9PROT</name>
<dbReference type="PANTHER" id="PTHR11079:SF202">
    <property type="entry name" value="TRNA-SPECIFIC ADENOSINE DEAMINASE"/>
    <property type="match status" value="1"/>
</dbReference>
<evidence type="ECO:0000256" key="2">
    <source>
        <dbReference type="ARBA" id="ARBA00022833"/>
    </source>
</evidence>
<dbReference type="Pfam" id="PF14437">
    <property type="entry name" value="MafB19-deam"/>
    <property type="match status" value="1"/>
</dbReference>
<dbReference type="EC" id="3.5.4.33" evidence="4"/>
<gene>
    <name evidence="4" type="primary">tadA</name>
    <name evidence="4" type="ORF">WOB96_14385</name>
</gene>
<dbReference type="Proteomes" id="UP001446205">
    <property type="component" value="Unassembled WGS sequence"/>
</dbReference>
<dbReference type="CDD" id="cd01285">
    <property type="entry name" value="nucleoside_deaminase"/>
    <property type="match status" value="1"/>
</dbReference>
<dbReference type="NCBIfam" id="NF008113">
    <property type="entry name" value="PRK10860.1"/>
    <property type="match status" value="1"/>
</dbReference>
<accession>A0ABU9DBP5</accession>
<evidence type="ECO:0000313" key="4">
    <source>
        <dbReference type="EMBL" id="MEK8090938.1"/>
    </source>
</evidence>
<evidence type="ECO:0000313" key="5">
    <source>
        <dbReference type="Proteomes" id="UP001446205"/>
    </source>
</evidence>
<dbReference type="InterPro" id="IPR002125">
    <property type="entry name" value="CMP_dCMP_dom"/>
</dbReference>
<dbReference type="InterPro" id="IPR016193">
    <property type="entry name" value="Cytidine_deaminase-like"/>
</dbReference>
<organism evidence="4 5">
    <name type="scientific">Thermithiobacillus plumbiphilus</name>
    <dbReference type="NCBI Taxonomy" id="1729899"/>
    <lineage>
        <taxon>Bacteria</taxon>
        <taxon>Pseudomonadati</taxon>
        <taxon>Pseudomonadota</taxon>
        <taxon>Acidithiobacillia</taxon>
        <taxon>Acidithiobacillales</taxon>
        <taxon>Thermithiobacillaceae</taxon>
        <taxon>Thermithiobacillus</taxon>
    </lineage>
</organism>
<feature type="domain" description="CMP/dCMP-type deaminase" evidence="3">
    <location>
        <begin position="1"/>
        <end position="80"/>
    </location>
</feature>
<dbReference type="Gene3D" id="3.40.140.10">
    <property type="entry name" value="Cytidine Deaminase, domain 2"/>
    <property type="match status" value="1"/>
</dbReference>